<sequence length="115" mass="13376">MEYMMKRNINTSTGEWAESEFGIVNFGDIRLSKRLLKIVNSFAESPEGSINQACEDWHQSKAAYRFFQNDAISERKILDSHIIKTVERAKEYSTILAIQDTSYISYKNHKTCCKR</sequence>
<accession>A0A8X6HK46</accession>
<reference evidence="3" key="1">
    <citation type="submission" date="2020-07" db="EMBL/GenBank/DDBJ databases">
        <title>Multicomponent nature underlies the extraordinary mechanical properties of spider dragline silk.</title>
        <authorList>
            <person name="Kono N."/>
            <person name="Nakamura H."/>
            <person name="Mori M."/>
            <person name="Yoshida Y."/>
            <person name="Ohtoshi R."/>
            <person name="Malay A.D."/>
            <person name="Moran D.A.P."/>
            <person name="Tomita M."/>
            <person name="Numata K."/>
            <person name="Arakawa K."/>
        </authorList>
    </citation>
    <scope>NUCLEOTIDE SEQUENCE</scope>
</reference>
<evidence type="ECO:0000259" key="1">
    <source>
        <dbReference type="Pfam" id="PF14706"/>
    </source>
</evidence>
<organism evidence="3 4">
    <name type="scientific">Trichonephila clavata</name>
    <name type="common">Joro spider</name>
    <name type="synonym">Nephila clavata</name>
    <dbReference type="NCBI Taxonomy" id="2740835"/>
    <lineage>
        <taxon>Eukaryota</taxon>
        <taxon>Metazoa</taxon>
        <taxon>Ecdysozoa</taxon>
        <taxon>Arthropoda</taxon>
        <taxon>Chelicerata</taxon>
        <taxon>Arachnida</taxon>
        <taxon>Araneae</taxon>
        <taxon>Araneomorphae</taxon>
        <taxon>Entelegynae</taxon>
        <taxon>Araneoidea</taxon>
        <taxon>Nephilidae</taxon>
        <taxon>Trichonephila</taxon>
    </lineage>
</organism>
<dbReference type="EMBL" id="BMAO01008472">
    <property type="protein sequence ID" value="GFR23705.1"/>
    <property type="molecule type" value="Genomic_DNA"/>
</dbReference>
<dbReference type="SUPFAM" id="SSF53098">
    <property type="entry name" value="Ribonuclease H-like"/>
    <property type="match status" value="1"/>
</dbReference>
<gene>
    <name evidence="3" type="primary">C3926_10215</name>
    <name evidence="3" type="ORF">TNCT_278501</name>
    <name evidence="2" type="ORF">TNCT_706461</name>
</gene>
<name>A0A8X6HK46_TRICU</name>
<keyword evidence="4" id="KW-1185">Reference proteome</keyword>
<dbReference type="Gene3D" id="1.10.246.40">
    <property type="entry name" value="Tn5 transposase, domain 1"/>
    <property type="match status" value="1"/>
</dbReference>
<dbReference type="EMBL" id="BMAO01007619">
    <property type="protein sequence ID" value="GFR17244.1"/>
    <property type="molecule type" value="Genomic_DNA"/>
</dbReference>
<dbReference type="Pfam" id="PF14706">
    <property type="entry name" value="Tnp_DNA_bind"/>
    <property type="match status" value="1"/>
</dbReference>
<comment type="caution">
    <text evidence="3">The sequence shown here is derived from an EMBL/GenBank/DDBJ whole genome shotgun (WGS) entry which is preliminary data.</text>
</comment>
<proteinExistence type="predicted"/>
<evidence type="ECO:0000313" key="2">
    <source>
        <dbReference type="EMBL" id="GFR17244.1"/>
    </source>
</evidence>
<evidence type="ECO:0000313" key="3">
    <source>
        <dbReference type="EMBL" id="GFR23705.1"/>
    </source>
</evidence>
<dbReference type="Proteomes" id="UP000887116">
    <property type="component" value="Unassembled WGS sequence"/>
</dbReference>
<dbReference type="InterPro" id="IPR012337">
    <property type="entry name" value="RNaseH-like_sf"/>
</dbReference>
<evidence type="ECO:0000313" key="4">
    <source>
        <dbReference type="Proteomes" id="UP000887116"/>
    </source>
</evidence>
<feature type="domain" description="Transposase Tn5-like N-terminal" evidence="1">
    <location>
        <begin position="15"/>
        <end position="72"/>
    </location>
</feature>
<dbReference type="Gene3D" id="3.90.350.10">
    <property type="entry name" value="Transposase Inhibitor Protein From Tn5, Chain A, domain 1"/>
    <property type="match status" value="1"/>
</dbReference>
<dbReference type="AlphaFoldDB" id="A0A8X6HK46"/>
<protein>
    <submittedName>
        <fullName evidence="3">IS4 family transposase ISLpn5</fullName>
    </submittedName>
</protein>
<dbReference type="InterPro" id="IPR014735">
    <property type="entry name" value="Transposase_Tn5-like_N"/>
</dbReference>
<dbReference type="OrthoDB" id="10432322at2759"/>
<dbReference type="InterPro" id="IPR038215">
    <property type="entry name" value="TN5-like_N_sf"/>
</dbReference>